<dbReference type="GO" id="GO:0047545">
    <property type="term" value="F:(S)-2-hydroxyglutarate dehydrogenase activity"/>
    <property type="evidence" value="ECO:0007669"/>
    <property type="project" value="TreeGrafter"/>
</dbReference>
<comment type="caution">
    <text evidence="7">The sequence shown here is derived from an EMBL/GenBank/DDBJ whole genome shotgun (WGS) entry which is preliminary data.</text>
</comment>
<keyword evidence="2" id="KW-0285">Flavoprotein</keyword>
<evidence type="ECO:0000256" key="5">
    <source>
        <dbReference type="ARBA" id="ARBA00037941"/>
    </source>
</evidence>
<dbReference type="PANTHER" id="PTHR43104:SF4">
    <property type="entry name" value="L-2-HYDROXYGLUTARATE DEHYDROGENASE, MITOCHONDRIAL"/>
    <property type="match status" value="1"/>
</dbReference>
<accession>A0A3P3VNM1</accession>
<gene>
    <name evidence="7" type="ORF">D0544_11120</name>
</gene>
<evidence type="ECO:0000313" key="8">
    <source>
        <dbReference type="Proteomes" id="UP000280792"/>
    </source>
</evidence>
<proteinExistence type="inferred from homology"/>
<dbReference type="Gene3D" id="3.50.50.60">
    <property type="entry name" value="FAD/NAD(P)-binding domain"/>
    <property type="match status" value="1"/>
</dbReference>
<evidence type="ECO:0000256" key="1">
    <source>
        <dbReference type="ARBA" id="ARBA00001974"/>
    </source>
</evidence>
<comment type="cofactor">
    <cofactor evidence="1">
        <name>FAD</name>
        <dbReference type="ChEBI" id="CHEBI:57692"/>
    </cofactor>
</comment>
<keyword evidence="4" id="KW-0560">Oxidoreductase</keyword>
<dbReference type="RefSeq" id="WP_125016138.1">
    <property type="nucleotide sequence ID" value="NZ_QWEZ01000002.1"/>
</dbReference>
<dbReference type="InterPro" id="IPR036188">
    <property type="entry name" value="FAD/NAD-bd_sf"/>
</dbReference>
<evidence type="ECO:0000256" key="3">
    <source>
        <dbReference type="ARBA" id="ARBA00022827"/>
    </source>
</evidence>
<reference evidence="7 8" key="1">
    <citation type="submission" date="2018-08" db="EMBL/GenBank/DDBJ databases">
        <authorList>
            <person name="Khan S.A."/>
        </authorList>
    </citation>
    <scope>NUCLEOTIDE SEQUENCE [LARGE SCALE GENOMIC DNA]</scope>
    <source>
        <strain evidence="7 8">GTF-13</strain>
    </source>
</reference>
<evidence type="ECO:0000259" key="6">
    <source>
        <dbReference type="Pfam" id="PF01266"/>
    </source>
</evidence>
<dbReference type="InterPro" id="IPR006076">
    <property type="entry name" value="FAD-dep_OxRdtase"/>
</dbReference>
<dbReference type="EMBL" id="QWEZ01000002">
    <property type="protein sequence ID" value="RRJ82423.1"/>
    <property type="molecule type" value="Genomic_DNA"/>
</dbReference>
<dbReference type="AlphaFoldDB" id="A0A3P3VNM1"/>
<evidence type="ECO:0000256" key="2">
    <source>
        <dbReference type="ARBA" id="ARBA00022630"/>
    </source>
</evidence>
<comment type="similarity">
    <text evidence="5">Belongs to the L2HGDH family.</text>
</comment>
<reference evidence="7 8" key="2">
    <citation type="submission" date="2018-12" db="EMBL/GenBank/DDBJ databases">
        <title>Simiduia agarivorans gen. nov., sp. nov., a marine, agarolytic bacterium isolated from shallow coastal water from Keelung, Taiwan.</title>
        <authorList>
            <person name="Shieh W.Y."/>
        </authorList>
    </citation>
    <scope>NUCLEOTIDE SEQUENCE [LARGE SCALE GENOMIC DNA]</scope>
    <source>
        <strain evidence="7 8">GTF-13</strain>
    </source>
</reference>
<name>A0A3P3VNM1_9GAMM</name>
<evidence type="ECO:0000256" key="4">
    <source>
        <dbReference type="ARBA" id="ARBA00023002"/>
    </source>
</evidence>
<evidence type="ECO:0000313" key="7">
    <source>
        <dbReference type="EMBL" id="RRJ82423.1"/>
    </source>
</evidence>
<feature type="domain" description="FAD dependent oxidoreductase" evidence="6">
    <location>
        <begin position="5"/>
        <end position="367"/>
    </location>
</feature>
<dbReference type="SUPFAM" id="SSF51905">
    <property type="entry name" value="FAD/NAD(P)-binding domain"/>
    <property type="match status" value="1"/>
</dbReference>
<protein>
    <submittedName>
        <fullName evidence="7">NAD(P)/FAD-dependent oxidoreductase</fullName>
    </submittedName>
</protein>
<keyword evidence="8" id="KW-1185">Reference proteome</keyword>
<organism evidence="7 8">
    <name type="scientific">Aestuariirhabdus litorea</name>
    <dbReference type="NCBI Taxonomy" id="2528527"/>
    <lineage>
        <taxon>Bacteria</taxon>
        <taxon>Pseudomonadati</taxon>
        <taxon>Pseudomonadota</taxon>
        <taxon>Gammaproteobacteria</taxon>
        <taxon>Oceanospirillales</taxon>
        <taxon>Aestuariirhabdaceae</taxon>
        <taxon>Aestuariirhabdus</taxon>
    </lineage>
</organism>
<keyword evidence="3" id="KW-0274">FAD</keyword>
<dbReference type="Proteomes" id="UP000280792">
    <property type="component" value="Unassembled WGS sequence"/>
</dbReference>
<dbReference type="Pfam" id="PF01266">
    <property type="entry name" value="DAO"/>
    <property type="match status" value="1"/>
</dbReference>
<sequence>MESVDLAIIGAGVVGLAVARALAQAGRETFVLEQHQQVGFETSSRNSEVVHAGIYYPTGSLKAQLCVRGKALLYDYCQQQQIPHSRCGKLIVACETDEQPQLVEIEQRARANGVHDLEWLDAGALREREPELRACQALWSPSTGIVDSHALMQSCQFDAERQGAMLLLDTRVVSLKRRAEGFVVGAVTAGEEYEFACSQLVNCGGLHAQALAATFEGYDPGLIPPLHYCKGHYFSLSGARPFSHLIYPVPERNTTGLGVHATLALDGQVRFGPDTLYIDAIDYTVPPELADRYYRTIRRYYPGLADGSLQADYAGIRPKLQGPGEPFADFCLQGPADHGVPGLVQLFGIESPGLTASLAIAERVAQLLKQHH</sequence>
<dbReference type="Gene3D" id="3.30.9.10">
    <property type="entry name" value="D-Amino Acid Oxidase, subunit A, domain 2"/>
    <property type="match status" value="1"/>
</dbReference>
<dbReference type="PANTHER" id="PTHR43104">
    <property type="entry name" value="L-2-HYDROXYGLUTARATE DEHYDROGENASE, MITOCHONDRIAL"/>
    <property type="match status" value="1"/>
</dbReference>